<dbReference type="InterPro" id="IPR003497">
    <property type="entry name" value="BRO_N_domain"/>
</dbReference>
<evidence type="ECO:0000259" key="1">
    <source>
        <dbReference type="PROSITE" id="PS51750"/>
    </source>
</evidence>
<dbReference type="PROSITE" id="PS51750">
    <property type="entry name" value="BRO_N"/>
    <property type="match status" value="1"/>
</dbReference>
<dbReference type="Pfam" id="PF02498">
    <property type="entry name" value="Bro-N"/>
    <property type="match status" value="1"/>
</dbReference>
<dbReference type="Proteomes" id="UP000321378">
    <property type="component" value="Chromosome"/>
</dbReference>
<evidence type="ECO:0000313" key="3">
    <source>
        <dbReference type="Proteomes" id="UP000321378"/>
    </source>
</evidence>
<dbReference type="STRING" id="1122173.GCA_000482505_00768"/>
<dbReference type="SMART" id="SM01040">
    <property type="entry name" value="Bro-N"/>
    <property type="match status" value="1"/>
</dbReference>
<dbReference type="AlphaFoldDB" id="A0A510KLQ0"/>
<feature type="domain" description="Bro-N" evidence="1">
    <location>
        <begin position="2"/>
        <end position="121"/>
    </location>
</feature>
<evidence type="ECO:0000313" key="2">
    <source>
        <dbReference type="EMBL" id="BBM52606.1"/>
    </source>
</evidence>
<organism evidence="2 3">
    <name type="scientific">Leptotrichia trevisanii</name>
    <dbReference type="NCBI Taxonomy" id="109328"/>
    <lineage>
        <taxon>Bacteria</taxon>
        <taxon>Fusobacteriati</taxon>
        <taxon>Fusobacteriota</taxon>
        <taxon>Fusobacteriia</taxon>
        <taxon>Fusobacteriales</taxon>
        <taxon>Leptotrichiaceae</taxon>
        <taxon>Leptotrichia</taxon>
    </lineage>
</organism>
<sequence>MENNIQIFEGKKIRSVWDNEKEEWYFSVVDVVGALTDSVNARDYWYKMKKRMTDEEKSELSTICRQLKLKAPDGKMRLTDVADIQGIFRIIQSIPSPKAEPFKMWLAQVGKDRIDEITDPELTIDRALETYLKKGYSKEWINQRLQAIQVRKELTDAWQEHGVKKGIEYAILTDEISKAWSGMATREYKDLKGLKKENLRDNMSTLELVLNMLAEATTTELTNIHNPNGLEENKKVAKRGGTIAGNTRKEIEADTGRSVITTKNAVDFSKLIEDLVKDIPDIVKNSKDEEKSKE</sequence>
<protein>
    <recommendedName>
        <fullName evidence="1">Bro-N domain-containing protein</fullName>
    </recommendedName>
</protein>
<dbReference type="EMBL" id="AP019840">
    <property type="protein sequence ID" value="BBM52606.1"/>
    <property type="molecule type" value="Genomic_DNA"/>
</dbReference>
<dbReference type="RefSeq" id="WP_146996942.1">
    <property type="nucleotide sequence ID" value="NZ_AP019840.1"/>
</dbReference>
<proteinExistence type="predicted"/>
<accession>A0A510KLQ0</accession>
<gene>
    <name evidence="2" type="ORF">JMUB3935_1585</name>
</gene>
<reference evidence="2 3" key="1">
    <citation type="submission" date="2019-07" db="EMBL/GenBank/DDBJ databases">
        <title>Complete Genome Sequence of Leptotrichia trevisanii Strain JMUB3935.</title>
        <authorList>
            <person name="Watanabe S."/>
            <person name="Cui L."/>
        </authorList>
    </citation>
    <scope>NUCLEOTIDE SEQUENCE [LARGE SCALE GENOMIC DNA]</scope>
    <source>
        <strain evidence="2 3">JMUB3935</strain>
    </source>
</reference>
<name>A0A510KLQ0_9FUSO</name>